<dbReference type="Pfam" id="PF13787">
    <property type="entry name" value="HXXEE"/>
    <property type="match status" value="1"/>
</dbReference>
<gene>
    <name evidence="2" type="ordered locus">TMO_2441</name>
</gene>
<keyword evidence="3" id="KW-1185">Reference proteome</keyword>
<dbReference type="InterPro" id="IPR025671">
    <property type="entry name" value="HXXEE"/>
</dbReference>
<feature type="transmembrane region" description="Helical" evidence="1">
    <location>
        <begin position="44"/>
        <end position="64"/>
    </location>
</feature>
<keyword evidence="1" id="KW-0472">Membrane</keyword>
<proteinExistence type="predicted"/>
<dbReference type="HOGENOM" id="CLU_1668296_0_0_5"/>
<name>I3TNE1_TISMK</name>
<dbReference type="STRING" id="1110502.TMO_2441"/>
<keyword evidence="1" id="KW-0812">Transmembrane</keyword>
<reference evidence="2 3" key="1">
    <citation type="journal article" date="2012" name="J. Am. Chem. Soc.">
        <title>Bacterial biosynthesis and maturation of the didemnin anti-cancer agents.</title>
        <authorList>
            <person name="Xu Y."/>
            <person name="Kersten R.D."/>
            <person name="Nam S.J."/>
            <person name="Lu L."/>
            <person name="Al-Suwailem A.M."/>
            <person name="Zheng H."/>
            <person name="Fenical W."/>
            <person name="Dorrestein P.C."/>
            <person name="Moore B.S."/>
            <person name="Qian P.Y."/>
        </authorList>
    </citation>
    <scope>NUCLEOTIDE SEQUENCE [LARGE SCALE GENOMIC DNA]</scope>
    <source>
        <strain evidence="2 3">KA081020-065</strain>
    </source>
</reference>
<dbReference type="KEGG" id="tmo:TMO_2441"/>
<accession>I3TNE1</accession>
<feature type="transmembrane region" description="Helical" evidence="1">
    <location>
        <begin position="71"/>
        <end position="96"/>
    </location>
</feature>
<keyword evidence="1" id="KW-1133">Transmembrane helix</keyword>
<protein>
    <recommendedName>
        <fullName evidence="4">HXXEE domain-containing protein</fullName>
    </recommendedName>
</protein>
<feature type="transmembrane region" description="Helical" evidence="1">
    <location>
        <begin position="133"/>
        <end position="154"/>
    </location>
</feature>
<dbReference type="eggNOG" id="ENOG502ZUUI">
    <property type="taxonomic scope" value="Bacteria"/>
</dbReference>
<feature type="transmembrane region" description="Helical" evidence="1">
    <location>
        <begin position="102"/>
        <end position="121"/>
    </location>
</feature>
<evidence type="ECO:0000256" key="1">
    <source>
        <dbReference type="SAM" id="Phobius"/>
    </source>
</evidence>
<dbReference type="EMBL" id="CP003236">
    <property type="protein sequence ID" value="AFK54279.1"/>
    <property type="molecule type" value="Genomic_DNA"/>
</dbReference>
<evidence type="ECO:0000313" key="3">
    <source>
        <dbReference type="Proteomes" id="UP000005258"/>
    </source>
</evidence>
<sequence length="159" mass="17803">MPTFERSLWIMPAVYLFHIVEEYGAGFPAWMTLHMQADMNDVGFLRNNALFMTILVLLCLWATCSRTRLSALLLLAWGSGQLFWNFIFHLVTTVIADSYSPGLVTAALLYQPVSLAVAGLAIRDHRLNLPDTLLAFTIGAGLMLFVIWTGLWHFTLPVG</sequence>
<dbReference type="RefSeq" id="WP_014745956.1">
    <property type="nucleotide sequence ID" value="NC_017956.1"/>
</dbReference>
<dbReference type="Proteomes" id="UP000005258">
    <property type="component" value="Chromosome"/>
</dbReference>
<evidence type="ECO:0008006" key="4">
    <source>
        <dbReference type="Google" id="ProtNLM"/>
    </source>
</evidence>
<evidence type="ECO:0000313" key="2">
    <source>
        <dbReference type="EMBL" id="AFK54279.1"/>
    </source>
</evidence>
<dbReference type="AlphaFoldDB" id="I3TNE1"/>
<organism evidence="2 3">
    <name type="scientific">Tistrella mobilis (strain KA081020-065)</name>
    <dbReference type="NCBI Taxonomy" id="1110502"/>
    <lineage>
        <taxon>Bacteria</taxon>
        <taxon>Pseudomonadati</taxon>
        <taxon>Pseudomonadota</taxon>
        <taxon>Alphaproteobacteria</taxon>
        <taxon>Geminicoccales</taxon>
        <taxon>Geminicoccaceae</taxon>
        <taxon>Tistrella</taxon>
    </lineage>
</organism>